<reference evidence="3 4" key="1">
    <citation type="submission" date="2018-09" db="EMBL/GenBank/DDBJ databases">
        <title>Whole genome based analysis of evolution and adaptive divergence in Indian and Brazilian strains of Azospirillum brasilense.</title>
        <authorList>
            <person name="Singh C."/>
            <person name="Tripathi A.K."/>
        </authorList>
    </citation>
    <scope>NUCLEOTIDE SEQUENCE [LARGE SCALE GENOMIC DNA]</scope>
    <source>
        <strain evidence="3 4">MTCC4038</strain>
        <plasmid evidence="3 4">p1</plasmid>
    </source>
</reference>
<organism evidence="3 4">
    <name type="scientific">Azospirillum brasilense</name>
    <dbReference type="NCBI Taxonomy" id="192"/>
    <lineage>
        <taxon>Bacteria</taxon>
        <taxon>Pseudomonadati</taxon>
        <taxon>Pseudomonadota</taxon>
        <taxon>Alphaproteobacteria</taxon>
        <taxon>Rhodospirillales</taxon>
        <taxon>Azospirillaceae</taxon>
        <taxon>Azospirillum</taxon>
    </lineage>
</organism>
<proteinExistence type="predicted"/>
<evidence type="ECO:0000313" key="2">
    <source>
        <dbReference type="EMBL" id="MDX5951188.1"/>
    </source>
</evidence>
<protein>
    <recommendedName>
        <fullName evidence="1">Segregation and condensation protein A</fullName>
    </recommendedName>
</protein>
<name>A0A0P0F894_AZOBR</name>
<dbReference type="InterPro" id="IPR003768">
    <property type="entry name" value="ScpA"/>
</dbReference>
<dbReference type="KEGG" id="abf:AMK58_16810"/>
<dbReference type="RefSeq" id="WP_035676279.1">
    <property type="nucleotide sequence ID" value="NZ_CP012915.1"/>
</dbReference>
<dbReference type="PANTHER" id="PTHR33969">
    <property type="entry name" value="SEGREGATION AND CONDENSATION PROTEIN A"/>
    <property type="match status" value="1"/>
</dbReference>
<dbReference type="Pfam" id="PF02616">
    <property type="entry name" value="SMC_ScpA"/>
    <property type="match status" value="1"/>
</dbReference>
<dbReference type="EMBL" id="CP032340">
    <property type="protein sequence ID" value="QCO11390.1"/>
    <property type="molecule type" value="Genomic_DNA"/>
</dbReference>
<evidence type="ECO:0000313" key="4">
    <source>
        <dbReference type="Proteomes" id="UP000298774"/>
    </source>
</evidence>
<keyword evidence="5" id="KW-1185">Reference proteome</keyword>
<dbReference type="AlphaFoldDB" id="A0A0P0F894"/>
<evidence type="ECO:0000256" key="1">
    <source>
        <dbReference type="ARBA" id="ARBA00044777"/>
    </source>
</evidence>
<reference evidence="2 5" key="2">
    <citation type="submission" date="2023-11" db="EMBL/GenBank/DDBJ databases">
        <title>MicrobeMod: A computational toolkit for identifying prokaryotic methylation and restriction-modification with nanopore sequencing.</title>
        <authorList>
            <person name="Crits-Christoph A."/>
            <person name="Kang S.C."/>
            <person name="Lee H."/>
            <person name="Ostrov N."/>
        </authorList>
    </citation>
    <scope>NUCLEOTIDE SEQUENCE [LARGE SCALE GENOMIC DNA]</scope>
    <source>
        <strain evidence="2 5">ATCC 29145</strain>
    </source>
</reference>
<keyword evidence="3" id="KW-0614">Plasmid</keyword>
<geneLocation type="plasmid" evidence="3 4">
    <name>p1</name>
</geneLocation>
<dbReference type="Gene3D" id="6.10.250.2410">
    <property type="match status" value="1"/>
</dbReference>
<gene>
    <name evidence="3" type="ORF">D3868_20600</name>
    <name evidence="2" type="ORF">SIM66_08275</name>
</gene>
<dbReference type="PANTHER" id="PTHR33969:SF2">
    <property type="entry name" value="SEGREGATION AND CONDENSATION PROTEIN A"/>
    <property type="match status" value="1"/>
</dbReference>
<dbReference type="Proteomes" id="UP000298774">
    <property type="component" value="Plasmid p1"/>
</dbReference>
<dbReference type="Proteomes" id="UP001277471">
    <property type="component" value="Unassembled WGS sequence"/>
</dbReference>
<dbReference type="GeneID" id="56453234"/>
<evidence type="ECO:0000313" key="3">
    <source>
        <dbReference type="EMBL" id="QCO11390.1"/>
    </source>
</evidence>
<sequence length="272" mass="30290">MVGRKPPDHEDEGAEAASPAEQLVLVLDGFEGPLDMLLALGREQKVDLTKISILQLADQYLAFIAEARKVRLELAADYLVMAAWLAYLKSRLLIPEVEDEEPSGEDMAAALAFQLQRLEAMKGAAAKLFARPQLGVDRFARGAPEDLDILRKSVFQVTLYDLLKAYGEHRKRQEGGVLHIEPVRLYSLEDAVRRLSELLGRMPDWATLSSFLPDGVRGGLLTRSALAAHFAATLELAKAGRVELRQDGAFSPIYVRRASRRHEHQHEQGDEE</sequence>
<dbReference type="EMBL" id="JAWXYC010000003">
    <property type="protein sequence ID" value="MDX5951188.1"/>
    <property type="molecule type" value="Genomic_DNA"/>
</dbReference>
<accession>A0A0P0F894</accession>
<evidence type="ECO:0000313" key="5">
    <source>
        <dbReference type="Proteomes" id="UP001277471"/>
    </source>
</evidence>